<keyword evidence="7" id="KW-0119">Carbohydrate metabolism</keyword>
<evidence type="ECO:0000313" key="14">
    <source>
        <dbReference type="EMBL" id="MBB3188489.1"/>
    </source>
</evidence>
<dbReference type="GO" id="GO:0008422">
    <property type="term" value="F:beta-glucosidase activity"/>
    <property type="evidence" value="ECO:0007669"/>
    <property type="project" value="TreeGrafter"/>
</dbReference>
<keyword evidence="6" id="KW-0136">Cellulose degradation</keyword>
<evidence type="ECO:0000256" key="7">
    <source>
        <dbReference type="ARBA" id="ARBA00023277"/>
    </source>
</evidence>
<dbReference type="Pfam" id="PF00150">
    <property type="entry name" value="Cellulase"/>
    <property type="match status" value="1"/>
</dbReference>
<dbReference type="SUPFAM" id="SSF51445">
    <property type="entry name" value="(Trans)glycosidases"/>
    <property type="match status" value="1"/>
</dbReference>
<protein>
    <submittedName>
        <fullName evidence="14">Aryl-phospho-beta-D-glucosidase BglC (GH1 family)</fullName>
    </submittedName>
</protein>
<keyword evidence="3" id="KW-0645">Protease</keyword>
<keyword evidence="9" id="KW-0624">Polysaccharide degradation</keyword>
<accession>A0A7W5DSY9</accession>
<dbReference type="PANTHER" id="PTHR31297">
    <property type="entry name" value="GLUCAN ENDO-1,6-BETA-GLUCOSIDASE B"/>
    <property type="match status" value="1"/>
</dbReference>
<dbReference type="CDD" id="cd14948">
    <property type="entry name" value="BACON"/>
    <property type="match status" value="1"/>
</dbReference>
<sequence>MKFTKQLTLASVLALGLTSLTGCQKNNQNILLVNHDQLTMPQDGGSETIALQTDAGSWNIVNPGSSWLTLSSSSGTDKNPTITMTVNTKTTTTRADTLIISAGSATPVKVIVTQLSSAYLYNLTADKTSLAFTQTGNTDTISIASEASQWNISSKATWLQFSQSTGSKGNTTIEVTASQYTGTGSRTDTITISAQDAPTIKIPVTQNGPLYPDYNTSPLPPDATGMSLDAQQLAAKMTLGLNIWNTLEAIGGETAWGNPQVTQAFIDAVKNSGFNAIRIPCSWDQYANQTTAKIQDAWLQRVKQVVQYCINDNMYAILNIHWDGGWLEDHCDPADQAAVNAKQKAFWQQIATTMRDFDEHLIFASANEPSVSNATQMKVLLSYHQTFINAVRSTGGKNSYRVLIVQGPSTSFELTPQLMTQMPTDVVPNRLMVEVHEYEPSQFTILTQDASWGKVFYYWGKNYHSTTDPSHNATWGEESYIDSTFQLMKKAFVDKGIPVVIGEFGATDHSNVASDPTMARNSFVHYLGFIAHEAHTYGMIPLLWSGVFNRQTNTVNDQQALDSLLVGVGKSIP</sequence>
<dbReference type="Pfam" id="PF19190">
    <property type="entry name" value="BACON_2"/>
    <property type="match status" value="1"/>
</dbReference>
<dbReference type="InterPro" id="IPR050386">
    <property type="entry name" value="Glycosyl_hydrolase_5"/>
</dbReference>
<comment type="similarity">
    <text evidence="1 10">Belongs to the glycosyl hydrolase 5 (cellulase A) family.</text>
</comment>
<evidence type="ECO:0000256" key="9">
    <source>
        <dbReference type="ARBA" id="ARBA00023326"/>
    </source>
</evidence>
<comment type="similarity">
    <text evidence="2">Belongs to the peptidase C25 family.</text>
</comment>
<keyword evidence="15" id="KW-1185">Reference proteome</keyword>
<dbReference type="GO" id="GO:0005576">
    <property type="term" value="C:extracellular region"/>
    <property type="evidence" value="ECO:0007669"/>
    <property type="project" value="TreeGrafter"/>
</dbReference>
<evidence type="ECO:0000256" key="10">
    <source>
        <dbReference type="RuleBase" id="RU361153"/>
    </source>
</evidence>
<dbReference type="Pfam" id="PF13004">
    <property type="entry name" value="BACON"/>
    <property type="match status" value="1"/>
</dbReference>
<reference evidence="14 15" key="1">
    <citation type="submission" date="2020-08" db="EMBL/GenBank/DDBJ databases">
        <title>Genomic Encyclopedia of Type Strains, Phase IV (KMG-IV): sequencing the most valuable type-strain genomes for metagenomic binning, comparative biology and taxonomic classification.</title>
        <authorList>
            <person name="Goeker M."/>
        </authorList>
    </citation>
    <scope>NUCLEOTIDE SEQUENCE [LARGE SCALE GENOMIC DNA]</scope>
    <source>
        <strain evidence="14 15">DSM 27471</strain>
    </source>
</reference>
<dbReference type="GO" id="GO:0008234">
    <property type="term" value="F:cysteine-type peptidase activity"/>
    <property type="evidence" value="ECO:0007669"/>
    <property type="project" value="UniProtKB-KW"/>
</dbReference>
<dbReference type="EMBL" id="JACHYB010000002">
    <property type="protein sequence ID" value="MBB3188489.1"/>
    <property type="molecule type" value="Genomic_DNA"/>
</dbReference>
<comment type="caution">
    <text evidence="14">The sequence shown here is derived from an EMBL/GenBank/DDBJ whole genome shotgun (WGS) entry which is preliminary data.</text>
</comment>
<evidence type="ECO:0000256" key="5">
    <source>
        <dbReference type="ARBA" id="ARBA00022807"/>
    </source>
</evidence>
<keyword evidence="8 10" id="KW-0326">Glycosidase</keyword>
<evidence type="ECO:0000256" key="3">
    <source>
        <dbReference type="ARBA" id="ARBA00022670"/>
    </source>
</evidence>
<dbReference type="PROSITE" id="PS51257">
    <property type="entry name" value="PROKAR_LIPOPROTEIN"/>
    <property type="match status" value="1"/>
</dbReference>
<name>A0A7W5DSY9_9PORP</name>
<dbReference type="GO" id="GO:0009986">
    <property type="term" value="C:cell surface"/>
    <property type="evidence" value="ECO:0007669"/>
    <property type="project" value="TreeGrafter"/>
</dbReference>
<keyword evidence="5" id="KW-0788">Thiol protease</keyword>
<dbReference type="Gene3D" id="2.60.40.10">
    <property type="entry name" value="Immunoglobulins"/>
    <property type="match status" value="2"/>
</dbReference>
<evidence type="ECO:0000256" key="1">
    <source>
        <dbReference type="ARBA" id="ARBA00005641"/>
    </source>
</evidence>
<dbReference type="AlphaFoldDB" id="A0A7W5DSY9"/>
<proteinExistence type="inferred from homology"/>
<dbReference type="Proteomes" id="UP000544222">
    <property type="component" value="Unassembled WGS sequence"/>
</dbReference>
<dbReference type="InterPro" id="IPR017853">
    <property type="entry name" value="GH"/>
</dbReference>
<dbReference type="GO" id="GO:0006508">
    <property type="term" value="P:proteolysis"/>
    <property type="evidence" value="ECO:0007669"/>
    <property type="project" value="UniProtKB-KW"/>
</dbReference>
<keyword evidence="4 10" id="KW-0378">Hydrolase</keyword>
<evidence type="ECO:0000259" key="11">
    <source>
        <dbReference type="Pfam" id="PF00150"/>
    </source>
</evidence>
<feature type="domain" description="BACON" evidence="13">
    <location>
        <begin position="123"/>
        <end position="207"/>
    </location>
</feature>
<dbReference type="PANTHER" id="PTHR31297:SF41">
    <property type="entry name" value="ENDOGLUCANASE, PUTATIVE (AFU_ORTHOLOGUE AFUA_5G01830)-RELATED"/>
    <property type="match status" value="1"/>
</dbReference>
<evidence type="ECO:0000259" key="12">
    <source>
        <dbReference type="Pfam" id="PF13004"/>
    </source>
</evidence>
<gene>
    <name evidence="14" type="ORF">FHX64_002687</name>
</gene>
<feature type="domain" description="Glycoside hydrolase family 5" evidence="11">
    <location>
        <begin position="250"/>
        <end position="525"/>
    </location>
</feature>
<dbReference type="GO" id="GO:0030245">
    <property type="term" value="P:cellulose catabolic process"/>
    <property type="evidence" value="ECO:0007669"/>
    <property type="project" value="UniProtKB-KW"/>
</dbReference>
<dbReference type="Gene3D" id="3.20.20.80">
    <property type="entry name" value="Glycosidases"/>
    <property type="match status" value="1"/>
</dbReference>
<evidence type="ECO:0000259" key="13">
    <source>
        <dbReference type="Pfam" id="PF19190"/>
    </source>
</evidence>
<dbReference type="InterPro" id="IPR024361">
    <property type="entry name" value="BACON"/>
</dbReference>
<evidence type="ECO:0000256" key="4">
    <source>
        <dbReference type="ARBA" id="ARBA00022801"/>
    </source>
</evidence>
<evidence type="ECO:0000256" key="6">
    <source>
        <dbReference type="ARBA" id="ARBA00023001"/>
    </source>
</evidence>
<dbReference type="RefSeq" id="WP_183414233.1">
    <property type="nucleotide sequence ID" value="NZ_JACHYB010000002.1"/>
</dbReference>
<organism evidence="14 15">
    <name type="scientific">Microbacter margulisiae</name>
    <dbReference type="NCBI Taxonomy" id="1350067"/>
    <lineage>
        <taxon>Bacteria</taxon>
        <taxon>Pseudomonadati</taxon>
        <taxon>Bacteroidota</taxon>
        <taxon>Bacteroidia</taxon>
        <taxon>Bacteroidales</taxon>
        <taxon>Porphyromonadaceae</taxon>
        <taxon>Microbacter</taxon>
    </lineage>
</organism>
<dbReference type="InterPro" id="IPR013783">
    <property type="entry name" value="Ig-like_fold"/>
</dbReference>
<dbReference type="InterPro" id="IPR001547">
    <property type="entry name" value="Glyco_hydro_5"/>
</dbReference>
<evidence type="ECO:0000256" key="8">
    <source>
        <dbReference type="ARBA" id="ARBA00023295"/>
    </source>
</evidence>
<feature type="domain" description="BACON" evidence="12">
    <location>
        <begin position="58"/>
        <end position="114"/>
    </location>
</feature>
<evidence type="ECO:0000313" key="15">
    <source>
        <dbReference type="Proteomes" id="UP000544222"/>
    </source>
</evidence>
<evidence type="ECO:0000256" key="2">
    <source>
        <dbReference type="ARBA" id="ARBA00006067"/>
    </source>
</evidence>